<dbReference type="InterPro" id="IPR023296">
    <property type="entry name" value="Glyco_hydro_beta-prop_sf"/>
</dbReference>
<gene>
    <name evidence="6" type="ORF">bsdcttw_39750</name>
</gene>
<dbReference type="GO" id="GO:0004553">
    <property type="term" value="F:hydrolase activity, hydrolyzing O-glycosyl compounds"/>
    <property type="evidence" value="ECO:0007669"/>
    <property type="project" value="InterPro"/>
</dbReference>
<reference evidence="6 7" key="1">
    <citation type="submission" date="2020-08" db="EMBL/GenBank/DDBJ databases">
        <title>Draft genome sequencing of an Anaerocolumna strain isolated from anoxic soil subjected to BSD treatment.</title>
        <authorList>
            <person name="Uek A."/>
            <person name="Tonouchi A."/>
        </authorList>
    </citation>
    <scope>NUCLEOTIDE SEQUENCE [LARGE SCALE GENOMIC DNA]</scope>
    <source>
        <strain evidence="6 7">CTTW</strain>
    </source>
</reference>
<dbReference type="Pfam" id="PF04616">
    <property type="entry name" value="Glyco_hydro_43"/>
    <property type="match status" value="1"/>
</dbReference>
<keyword evidence="7" id="KW-1185">Reference proteome</keyword>
<evidence type="ECO:0000313" key="6">
    <source>
        <dbReference type="EMBL" id="BCK00935.1"/>
    </source>
</evidence>
<evidence type="ECO:0000256" key="1">
    <source>
        <dbReference type="ARBA" id="ARBA00009865"/>
    </source>
</evidence>
<dbReference type="Proteomes" id="UP000515703">
    <property type="component" value="Chromosome"/>
</dbReference>
<protein>
    <submittedName>
        <fullName evidence="6">Alpha-arabinofuranosidase</fullName>
    </submittedName>
</protein>
<dbReference type="Pfam" id="PF07532">
    <property type="entry name" value="Big_4"/>
    <property type="match status" value="1"/>
</dbReference>
<comment type="similarity">
    <text evidence="1">Belongs to the glycosyl hydrolase 43 family.</text>
</comment>
<feature type="domain" description="Bacterial Ig-like" evidence="5">
    <location>
        <begin position="233"/>
        <end position="268"/>
    </location>
</feature>
<reference evidence="6 7" key="2">
    <citation type="submission" date="2020-08" db="EMBL/GenBank/DDBJ databases">
        <authorList>
            <person name="Ueki A."/>
            <person name="Tonouchi A."/>
        </authorList>
    </citation>
    <scope>NUCLEOTIDE SEQUENCE [LARGE SCALE GENOMIC DNA]</scope>
    <source>
        <strain evidence="6 7">CTTW</strain>
    </source>
</reference>
<keyword evidence="4" id="KW-0326">Glycosidase</keyword>
<sequence>MQSDILQSKILIYTRQPYLDYTTSLSNSIHFAYCEDNGGFKPLNGNYGILFADADINEKNVIQEKGLINPCLFATPDGTFGITAIRVASEGREDAESKGQILLWTSKDLISFQCHGLITLKEKIFVREQQCRYNHVKEAYEIRWRGEDGTCYRNYLTNLSDTSSISAAALTEPFVIEYPKTSLERIIPGNVLEVELSVGRAFYNRWELLHNVEMKVPERVLVSSKEQLESITATAVYSDGSAAEKKVNWNCGTVDFSVPGTYCVSGEVVQETYPFPIASGYADPVILNWNEKYYYLATNDNRDDIGMFVREGNSIAELFAPGFTEAVILDVDEEKDFIQTFWAPEFHLIGGELYILFAVGGKVWAPQCHMMKLKKGGNIMRREDWEEPIRVRRGDGSFLAEDGITLDMTYFKADGVSCLVWSYRHGIGTPLDTGSMLYIAVVDEKNPSVLISEPVLLTRPLYGWENIQGTINNEGPYSLVTEDTVYITYSAGSASRYTYALGLLSIPRGSNYLDAGAWLKATTPVLSYYTAGGVYGPGHNSFYKNANSNLMILYHGVSGVDNPGPRSTAMHRVHWNKSGIPVFNLSEERDVAPGLKRVETEIIVSL</sequence>
<dbReference type="PANTHER" id="PTHR43817:SF1">
    <property type="entry name" value="HYDROLASE, FAMILY 43, PUTATIVE (AFU_ORTHOLOGUE AFUA_3G01660)-RELATED"/>
    <property type="match status" value="1"/>
</dbReference>
<evidence type="ECO:0000256" key="2">
    <source>
        <dbReference type="ARBA" id="ARBA00022729"/>
    </source>
</evidence>
<proteinExistence type="inferred from homology"/>
<dbReference type="InterPro" id="IPR011081">
    <property type="entry name" value="Big_4"/>
</dbReference>
<dbReference type="SUPFAM" id="SSF75005">
    <property type="entry name" value="Arabinanase/levansucrase/invertase"/>
    <property type="match status" value="2"/>
</dbReference>
<dbReference type="InterPro" id="IPR006710">
    <property type="entry name" value="Glyco_hydro_43"/>
</dbReference>
<dbReference type="RefSeq" id="WP_207726437.1">
    <property type="nucleotide sequence ID" value="NZ_AP023368.1"/>
</dbReference>
<dbReference type="GO" id="GO:0005975">
    <property type="term" value="P:carbohydrate metabolic process"/>
    <property type="evidence" value="ECO:0007669"/>
    <property type="project" value="InterPro"/>
</dbReference>
<name>A0A7I8DUC2_9FIRM</name>
<evidence type="ECO:0000259" key="5">
    <source>
        <dbReference type="Pfam" id="PF07532"/>
    </source>
</evidence>
<dbReference type="Gene3D" id="2.115.10.20">
    <property type="entry name" value="Glycosyl hydrolase domain, family 43"/>
    <property type="match status" value="1"/>
</dbReference>
<dbReference type="PANTHER" id="PTHR43817">
    <property type="entry name" value="GLYCOSYL HYDROLASE"/>
    <property type="match status" value="1"/>
</dbReference>
<evidence type="ECO:0000313" key="7">
    <source>
        <dbReference type="Proteomes" id="UP000515703"/>
    </source>
</evidence>
<dbReference type="EMBL" id="AP023368">
    <property type="protein sequence ID" value="BCK00935.1"/>
    <property type="molecule type" value="Genomic_DNA"/>
</dbReference>
<dbReference type="CDD" id="cd18818">
    <property type="entry name" value="GH43_GbtXyl43B-like"/>
    <property type="match status" value="1"/>
</dbReference>
<evidence type="ECO:0000256" key="4">
    <source>
        <dbReference type="ARBA" id="ARBA00023295"/>
    </source>
</evidence>
<dbReference type="KEGG" id="acht:bsdcttw_39750"/>
<keyword evidence="2" id="KW-0732">Signal</keyword>
<keyword evidence="3" id="KW-0378">Hydrolase</keyword>
<organism evidence="6 7">
    <name type="scientific">Anaerocolumna chitinilytica</name>
    <dbReference type="NCBI Taxonomy" id="1727145"/>
    <lineage>
        <taxon>Bacteria</taxon>
        <taxon>Bacillati</taxon>
        <taxon>Bacillota</taxon>
        <taxon>Clostridia</taxon>
        <taxon>Lachnospirales</taxon>
        <taxon>Lachnospiraceae</taxon>
        <taxon>Anaerocolumna</taxon>
    </lineage>
</organism>
<evidence type="ECO:0000256" key="3">
    <source>
        <dbReference type="ARBA" id="ARBA00022801"/>
    </source>
</evidence>
<accession>A0A7I8DUC2</accession>
<dbReference type="AlphaFoldDB" id="A0A7I8DUC2"/>